<gene>
    <name evidence="18" type="ORF">ASPZODRAFT_56189</name>
</gene>
<keyword evidence="9 15" id="KW-0378">Hydrolase</keyword>
<evidence type="ECO:0000256" key="6">
    <source>
        <dbReference type="ARBA" id="ARBA00022670"/>
    </source>
</evidence>
<dbReference type="STRING" id="1073090.A0A1L9SX66"/>
<dbReference type="AlphaFoldDB" id="A0A1L9SX66"/>
<evidence type="ECO:0000256" key="16">
    <source>
        <dbReference type="SAM" id="SignalP"/>
    </source>
</evidence>
<feature type="binding site" evidence="15">
    <location>
        <position position="575"/>
    </location>
    <ligand>
        <name>Ca(2+)</name>
        <dbReference type="ChEBI" id="CHEBI:29108"/>
    </ligand>
</feature>
<evidence type="ECO:0000256" key="15">
    <source>
        <dbReference type="PROSITE-ProRule" id="PRU01032"/>
    </source>
</evidence>
<feature type="binding site" evidence="15">
    <location>
        <position position="577"/>
    </location>
    <ligand>
        <name>Ca(2+)</name>
        <dbReference type="ChEBI" id="CHEBI:29108"/>
    </ligand>
</feature>
<dbReference type="PROSITE" id="PS00138">
    <property type="entry name" value="SUBTILASE_SER"/>
    <property type="match status" value="1"/>
</dbReference>
<keyword evidence="14" id="KW-0325">Glycoprotein</keyword>
<feature type="active site" description="Charge relay system" evidence="15">
    <location>
        <position position="278"/>
    </location>
</feature>
<dbReference type="SUPFAM" id="SSF52743">
    <property type="entry name" value="Subtilisin-like"/>
    <property type="match status" value="1"/>
</dbReference>
<dbReference type="EMBL" id="KV878336">
    <property type="protein sequence ID" value="OJJ51792.1"/>
    <property type="molecule type" value="Genomic_DNA"/>
</dbReference>
<dbReference type="SUPFAM" id="SSF54897">
    <property type="entry name" value="Protease propeptides/inhibitors"/>
    <property type="match status" value="1"/>
</dbReference>
<evidence type="ECO:0000313" key="19">
    <source>
        <dbReference type="Proteomes" id="UP000184188"/>
    </source>
</evidence>
<evidence type="ECO:0000259" key="17">
    <source>
        <dbReference type="PROSITE" id="PS51695"/>
    </source>
</evidence>
<dbReference type="GO" id="GO:0005576">
    <property type="term" value="C:extracellular region"/>
    <property type="evidence" value="ECO:0007669"/>
    <property type="project" value="UniProtKB-SubCell"/>
</dbReference>
<dbReference type="PROSITE" id="PS51695">
    <property type="entry name" value="SEDOLISIN"/>
    <property type="match status" value="1"/>
</dbReference>
<evidence type="ECO:0000313" key="18">
    <source>
        <dbReference type="EMBL" id="OJJ51792.1"/>
    </source>
</evidence>
<dbReference type="InterPro" id="IPR050819">
    <property type="entry name" value="Tripeptidyl-peptidase_I"/>
</dbReference>
<keyword evidence="6 15" id="KW-0645">Protease</keyword>
<evidence type="ECO:0000256" key="1">
    <source>
        <dbReference type="ARBA" id="ARBA00001910"/>
    </source>
</evidence>
<dbReference type="CDD" id="cd11377">
    <property type="entry name" value="Pro-peptidase_S53"/>
    <property type="match status" value="1"/>
</dbReference>
<name>A0A1L9SX66_9EURO</name>
<dbReference type="FunFam" id="3.40.50.200:FF:000015">
    <property type="entry name" value="Tripeptidyl peptidase A"/>
    <property type="match status" value="1"/>
</dbReference>
<dbReference type="InterPro" id="IPR036852">
    <property type="entry name" value="Peptidase_S8/S53_dom_sf"/>
</dbReference>
<keyword evidence="10 15" id="KW-0720">Serine protease</keyword>
<feature type="signal peptide" evidence="16">
    <location>
        <begin position="1"/>
        <end position="20"/>
    </location>
</feature>
<dbReference type="InterPro" id="IPR030400">
    <property type="entry name" value="Sedolisin_dom"/>
</dbReference>
<dbReference type="GO" id="GO:0004252">
    <property type="term" value="F:serine-type endopeptidase activity"/>
    <property type="evidence" value="ECO:0007669"/>
    <property type="project" value="UniProtKB-UniRule"/>
</dbReference>
<feature type="domain" description="Peptidase S53" evidence="17">
    <location>
        <begin position="203"/>
        <end position="597"/>
    </location>
</feature>
<evidence type="ECO:0000256" key="8">
    <source>
        <dbReference type="ARBA" id="ARBA00022729"/>
    </source>
</evidence>
<feature type="active site" description="Charge relay system" evidence="15">
    <location>
        <position position="497"/>
    </location>
</feature>
<dbReference type="GO" id="GO:0006508">
    <property type="term" value="P:proteolysis"/>
    <property type="evidence" value="ECO:0007669"/>
    <property type="project" value="UniProtKB-KW"/>
</dbReference>
<keyword evidence="13" id="KW-0865">Zymogen</keyword>
<feature type="binding site" evidence="15">
    <location>
        <position position="539"/>
    </location>
    <ligand>
        <name>Ca(2+)</name>
        <dbReference type="ChEBI" id="CHEBI:29108"/>
    </ligand>
</feature>
<dbReference type="RefSeq" id="XP_022586302.1">
    <property type="nucleotide sequence ID" value="XM_022728592.1"/>
</dbReference>
<keyword evidence="11 15" id="KW-0106">Calcium</keyword>
<comment type="catalytic activity">
    <reaction evidence="1">
        <text>Release of an N-terminal tripeptide from a polypeptide.</text>
        <dbReference type="EC" id="3.4.14.10"/>
    </reaction>
</comment>
<evidence type="ECO:0000256" key="14">
    <source>
        <dbReference type="ARBA" id="ARBA00023180"/>
    </source>
</evidence>
<dbReference type="OrthoDB" id="409122at2759"/>
<dbReference type="VEuPathDB" id="FungiDB:ASPZODRAFT_56189"/>
<evidence type="ECO:0000256" key="5">
    <source>
        <dbReference type="ARBA" id="ARBA00022525"/>
    </source>
</evidence>
<dbReference type="PANTHER" id="PTHR14218:SF34">
    <property type="entry name" value="TRIPEPTIDYL-PEPTIDASE SED4"/>
    <property type="match status" value="1"/>
</dbReference>
<dbReference type="SMART" id="SM00944">
    <property type="entry name" value="Pro-kuma_activ"/>
    <property type="match status" value="1"/>
</dbReference>
<feature type="active site" description="Charge relay system" evidence="15">
    <location>
        <position position="282"/>
    </location>
</feature>
<comment type="subcellular location">
    <subcellularLocation>
        <location evidence="3">Secreted</location>
        <location evidence="3">Extracellular space</location>
    </subcellularLocation>
</comment>
<accession>A0A1L9SX66</accession>
<evidence type="ECO:0000256" key="3">
    <source>
        <dbReference type="ARBA" id="ARBA00004239"/>
    </source>
</evidence>
<keyword evidence="7 15" id="KW-0479">Metal-binding</keyword>
<evidence type="ECO:0000256" key="7">
    <source>
        <dbReference type="ARBA" id="ARBA00022723"/>
    </source>
</evidence>
<feature type="binding site" evidence="15">
    <location>
        <position position="540"/>
    </location>
    <ligand>
        <name>Ca(2+)</name>
        <dbReference type="ChEBI" id="CHEBI:29108"/>
    </ligand>
</feature>
<evidence type="ECO:0000256" key="10">
    <source>
        <dbReference type="ARBA" id="ARBA00022825"/>
    </source>
</evidence>
<keyword evidence="8 16" id="KW-0732">Signal</keyword>
<feature type="chain" id="PRO_5013381519" description="tripeptidyl-peptidase II" evidence="16">
    <location>
        <begin position="21"/>
        <end position="597"/>
    </location>
</feature>
<dbReference type="GO" id="GO:0008240">
    <property type="term" value="F:tripeptidyl-peptidase activity"/>
    <property type="evidence" value="ECO:0007669"/>
    <property type="project" value="UniProtKB-EC"/>
</dbReference>
<dbReference type="Gene3D" id="3.40.50.200">
    <property type="entry name" value="Peptidase S8/S53 domain"/>
    <property type="match status" value="1"/>
</dbReference>
<reference evidence="19" key="1">
    <citation type="journal article" date="2017" name="Genome Biol.">
        <title>Comparative genomics reveals high biological diversity and specific adaptations in the industrially and medically important fungal genus Aspergillus.</title>
        <authorList>
            <person name="de Vries R.P."/>
            <person name="Riley R."/>
            <person name="Wiebenga A."/>
            <person name="Aguilar-Osorio G."/>
            <person name="Amillis S."/>
            <person name="Uchima C.A."/>
            <person name="Anderluh G."/>
            <person name="Asadollahi M."/>
            <person name="Askin M."/>
            <person name="Barry K."/>
            <person name="Battaglia E."/>
            <person name="Bayram O."/>
            <person name="Benocci T."/>
            <person name="Braus-Stromeyer S.A."/>
            <person name="Caldana C."/>
            <person name="Canovas D."/>
            <person name="Cerqueira G.C."/>
            <person name="Chen F."/>
            <person name="Chen W."/>
            <person name="Choi C."/>
            <person name="Clum A."/>
            <person name="Dos Santos R.A."/>
            <person name="Damasio A.R."/>
            <person name="Diallinas G."/>
            <person name="Emri T."/>
            <person name="Fekete E."/>
            <person name="Flipphi M."/>
            <person name="Freyberg S."/>
            <person name="Gallo A."/>
            <person name="Gournas C."/>
            <person name="Habgood R."/>
            <person name="Hainaut M."/>
            <person name="Harispe M.L."/>
            <person name="Henrissat B."/>
            <person name="Hilden K.S."/>
            <person name="Hope R."/>
            <person name="Hossain A."/>
            <person name="Karabika E."/>
            <person name="Karaffa L."/>
            <person name="Karanyi Z."/>
            <person name="Krasevec N."/>
            <person name="Kuo A."/>
            <person name="Kusch H."/>
            <person name="LaButti K."/>
            <person name="Lagendijk E.L."/>
            <person name="Lapidus A."/>
            <person name="Levasseur A."/>
            <person name="Lindquist E."/>
            <person name="Lipzen A."/>
            <person name="Logrieco A.F."/>
            <person name="MacCabe A."/>
            <person name="Maekelae M.R."/>
            <person name="Malavazi I."/>
            <person name="Melin P."/>
            <person name="Meyer V."/>
            <person name="Mielnichuk N."/>
            <person name="Miskei M."/>
            <person name="Molnar A.P."/>
            <person name="Mule G."/>
            <person name="Ngan C.Y."/>
            <person name="Orejas M."/>
            <person name="Orosz E."/>
            <person name="Ouedraogo J.P."/>
            <person name="Overkamp K.M."/>
            <person name="Park H.-S."/>
            <person name="Perrone G."/>
            <person name="Piumi F."/>
            <person name="Punt P.J."/>
            <person name="Ram A.F."/>
            <person name="Ramon A."/>
            <person name="Rauscher S."/>
            <person name="Record E."/>
            <person name="Riano-Pachon D.M."/>
            <person name="Robert V."/>
            <person name="Roehrig J."/>
            <person name="Ruller R."/>
            <person name="Salamov A."/>
            <person name="Salih N.S."/>
            <person name="Samson R.A."/>
            <person name="Sandor E."/>
            <person name="Sanguinetti M."/>
            <person name="Schuetze T."/>
            <person name="Sepcic K."/>
            <person name="Shelest E."/>
            <person name="Sherlock G."/>
            <person name="Sophianopoulou V."/>
            <person name="Squina F.M."/>
            <person name="Sun H."/>
            <person name="Susca A."/>
            <person name="Todd R.B."/>
            <person name="Tsang A."/>
            <person name="Unkles S.E."/>
            <person name="van de Wiele N."/>
            <person name="van Rossen-Uffink D."/>
            <person name="Oliveira J.V."/>
            <person name="Vesth T.C."/>
            <person name="Visser J."/>
            <person name="Yu J.-H."/>
            <person name="Zhou M."/>
            <person name="Andersen M.R."/>
            <person name="Archer D.B."/>
            <person name="Baker S.E."/>
            <person name="Benoit I."/>
            <person name="Brakhage A.A."/>
            <person name="Braus G.H."/>
            <person name="Fischer R."/>
            <person name="Frisvad J.C."/>
            <person name="Goldman G.H."/>
            <person name="Houbraken J."/>
            <person name="Oakley B."/>
            <person name="Pocsi I."/>
            <person name="Scazzocchio C."/>
            <person name="Seiboth B."/>
            <person name="vanKuyk P.A."/>
            <person name="Wortman J."/>
            <person name="Dyer P.S."/>
            <person name="Grigoriev I.V."/>
        </authorList>
    </citation>
    <scope>NUCLEOTIDE SEQUENCE [LARGE SCALE GENOMIC DNA]</scope>
    <source>
        <strain evidence="19">CBS 506.65</strain>
    </source>
</reference>
<keyword evidence="12" id="KW-0843">Virulence</keyword>
<dbReference type="InterPro" id="IPR023828">
    <property type="entry name" value="Peptidase_S8_Ser-AS"/>
</dbReference>
<dbReference type="GO" id="GO:0046872">
    <property type="term" value="F:metal ion binding"/>
    <property type="evidence" value="ECO:0007669"/>
    <property type="project" value="UniProtKB-UniRule"/>
</dbReference>
<evidence type="ECO:0000256" key="11">
    <source>
        <dbReference type="ARBA" id="ARBA00022837"/>
    </source>
</evidence>
<evidence type="ECO:0000256" key="13">
    <source>
        <dbReference type="ARBA" id="ARBA00023145"/>
    </source>
</evidence>
<dbReference type="GeneID" id="34615056"/>
<keyword evidence="5" id="KW-0964">Secreted</keyword>
<dbReference type="PANTHER" id="PTHR14218">
    <property type="entry name" value="PROTEASE S8 TRIPEPTIDYL PEPTIDASE I CLN2"/>
    <property type="match status" value="1"/>
</dbReference>
<proteinExistence type="predicted"/>
<sequence length="597" mass="64069">MVSATLYAGLLCSLAGPSLGVVLESLAYGVPAGWSYVDTPSDSTTMALSVALARKNIDQLESKLAKVSTPGSADYGKYLDIDEIEAEFPTVSDDAVVSWLKSAGVTAYTRSGSLLHFSATVETVNAMLNTTFDWYQKGDSTKLRTTEYSIPDDLVDYIELISPTVYFGKTVAAAAPVVHFPSRTRSLEARSSSSTVASPCETSITPSCIYEMYSLGGYEADANSGSRIAFGSFLNQTANEADLVQYEKHFSIPVETFSVELINGGVNNQSAGIDDVDEADLDAELIATLAHPLPIHEYITGSTAPYIPDADEPTEDENEPYLIYYEYLLSRPNSAVPQVITNSYGDDEQTVPEYYAKRVCNLIGLMGLRGISILESSGDEGVGSACQASDGVTPQFNPIFPATCPYVTAVGGTQAFSPEVGWTDSSGGFSYYFPRAWYQASAVDHYLDTYVSAATKEYYGQYTDFSGRGFPDVAAHSFTPDFEIVYKGEWYGSGGTSASSPVFAGVVALLNDVRLRAGKPALGFLNPWLYSEGFKALNDIINGTSIGCDNVDPQTGEYVNGSLAIPGAHWNATVGWDPVTGLGTPNFQKLKEAVLAF</sequence>
<evidence type="ECO:0000256" key="2">
    <source>
        <dbReference type="ARBA" id="ARBA00002451"/>
    </source>
</evidence>
<dbReference type="Proteomes" id="UP000184188">
    <property type="component" value="Unassembled WGS sequence"/>
</dbReference>
<keyword evidence="19" id="KW-1185">Reference proteome</keyword>
<comment type="function">
    <text evidence="2">Secreted tripeptidyl-peptidase which degrades proteins at acidic pHs and is involved in virulence.</text>
</comment>
<protein>
    <recommendedName>
        <fullName evidence="4">tripeptidyl-peptidase II</fullName>
        <ecNumber evidence="4">3.4.14.10</ecNumber>
    </recommendedName>
</protein>
<organism evidence="18 19">
    <name type="scientific">Penicilliopsis zonata CBS 506.65</name>
    <dbReference type="NCBI Taxonomy" id="1073090"/>
    <lineage>
        <taxon>Eukaryota</taxon>
        <taxon>Fungi</taxon>
        <taxon>Dikarya</taxon>
        <taxon>Ascomycota</taxon>
        <taxon>Pezizomycotina</taxon>
        <taxon>Eurotiomycetes</taxon>
        <taxon>Eurotiomycetidae</taxon>
        <taxon>Eurotiales</taxon>
        <taxon>Aspergillaceae</taxon>
        <taxon>Penicilliopsis</taxon>
    </lineage>
</organism>
<evidence type="ECO:0000256" key="9">
    <source>
        <dbReference type="ARBA" id="ARBA00022801"/>
    </source>
</evidence>
<dbReference type="InterPro" id="IPR015366">
    <property type="entry name" value="S53_propep"/>
</dbReference>
<dbReference type="CDD" id="cd04056">
    <property type="entry name" value="Peptidases_S53"/>
    <property type="match status" value="1"/>
</dbReference>
<evidence type="ECO:0000256" key="12">
    <source>
        <dbReference type="ARBA" id="ARBA00023026"/>
    </source>
</evidence>
<dbReference type="EC" id="3.4.14.10" evidence="4"/>
<comment type="cofactor">
    <cofactor evidence="15">
        <name>Ca(2+)</name>
        <dbReference type="ChEBI" id="CHEBI:29108"/>
    </cofactor>
    <text evidence="15">Binds 1 Ca(2+) ion per subunit.</text>
</comment>
<dbReference type="Pfam" id="PF09286">
    <property type="entry name" value="Pro-kuma_activ"/>
    <property type="match status" value="1"/>
</dbReference>
<evidence type="ECO:0000256" key="4">
    <source>
        <dbReference type="ARBA" id="ARBA00012462"/>
    </source>
</evidence>